<evidence type="ECO:0000313" key="9">
    <source>
        <dbReference type="Proteomes" id="UP000494203"/>
    </source>
</evidence>
<evidence type="ECO:0000256" key="3">
    <source>
        <dbReference type="ARBA" id="ARBA00022692"/>
    </source>
</evidence>
<dbReference type="Pfam" id="PF00482">
    <property type="entry name" value="T2SSF"/>
    <property type="match status" value="1"/>
</dbReference>
<gene>
    <name evidence="8" type="ORF">LMG26788_04605</name>
</gene>
<comment type="subcellular location">
    <subcellularLocation>
        <location evidence="1">Cell membrane</location>
        <topology evidence="1">Multi-pass membrane protein</topology>
    </subcellularLocation>
</comment>
<evidence type="ECO:0000256" key="1">
    <source>
        <dbReference type="ARBA" id="ARBA00004651"/>
    </source>
</evidence>
<evidence type="ECO:0000313" key="8">
    <source>
        <dbReference type="EMBL" id="CAB3907455.1"/>
    </source>
</evidence>
<dbReference type="InterPro" id="IPR018076">
    <property type="entry name" value="T2SS_GspF_dom"/>
</dbReference>
<evidence type="ECO:0000256" key="4">
    <source>
        <dbReference type="ARBA" id="ARBA00022989"/>
    </source>
</evidence>
<evidence type="ECO:0000256" key="5">
    <source>
        <dbReference type="ARBA" id="ARBA00023136"/>
    </source>
</evidence>
<protein>
    <recommendedName>
        <fullName evidence="7">Type II secretion system protein GspF domain-containing protein</fullName>
    </recommendedName>
</protein>
<dbReference type="PANTHER" id="PTHR35007">
    <property type="entry name" value="INTEGRAL MEMBRANE PROTEIN-RELATED"/>
    <property type="match status" value="1"/>
</dbReference>
<dbReference type="PANTHER" id="PTHR35007:SF2">
    <property type="entry name" value="PILUS ASSEMBLE PROTEIN"/>
    <property type="match status" value="1"/>
</dbReference>
<sequence>MWLYLAMMGAAWGAGGMVWRLLRIPLRAASNPDGTPGWWRIVMAGCLPLVRWGAPLWRYLGQARLAGLIAQAGLPTAVRAEHVLALGLLAGLAGAGLAGVGMLAGEAWNGAHGGPFGAVDSSRRLPWAMAGGALASVLPVLWLRARGAARRRRIERGLPFVLDMMILCVEAGLSVPAALLVAASNGPDGPLRESLAVALAQMRAGVSRAVALRAMAERCGSALVGDWVAALAQADALGISLAPVLRAQAVQCRRDRQQRAEQLALQAPVKLLLPLVGCIFPCTFIVLAFPIAIQLLRGSV</sequence>
<keyword evidence="4 6" id="KW-1133">Transmembrane helix</keyword>
<reference evidence="8 9" key="1">
    <citation type="submission" date="2020-04" db="EMBL/GenBank/DDBJ databases">
        <authorList>
            <person name="De Canck E."/>
        </authorList>
    </citation>
    <scope>NUCLEOTIDE SEQUENCE [LARGE SCALE GENOMIC DNA]</scope>
    <source>
        <strain evidence="8 9">LMG 26788</strain>
    </source>
</reference>
<feature type="domain" description="Type II secretion system protein GspF" evidence="7">
    <location>
        <begin position="162"/>
        <end position="287"/>
    </location>
</feature>
<keyword evidence="2" id="KW-1003">Cell membrane</keyword>
<evidence type="ECO:0000256" key="6">
    <source>
        <dbReference type="SAM" id="Phobius"/>
    </source>
</evidence>
<keyword evidence="3 6" id="KW-0812">Transmembrane</keyword>
<feature type="transmembrane region" description="Helical" evidence="6">
    <location>
        <begin position="271"/>
        <end position="296"/>
    </location>
</feature>
<dbReference type="Proteomes" id="UP000494203">
    <property type="component" value="Unassembled WGS sequence"/>
</dbReference>
<feature type="transmembrane region" description="Helical" evidence="6">
    <location>
        <begin position="125"/>
        <end position="145"/>
    </location>
</feature>
<feature type="transmembrane region" description="Helical" evidence="6">
    <location>
        <begin position="37"/>
        <end position="54"/>
    </location>
</feature>
<keyword evidence="5 6" id="KW-0472">Membrane</keyword>
<evidence type="ECO:0000256" key="2">
    <source>
        <dbReference type="ARBA" id="ARBA00022475"/>
    </source>
</evidence>
<dbReference type="GO" id="GO:0005886">
    <property type="term" value="C:plasma membrane"/>
    <property type="evidence" value="ECO:0007669"/>
    <property type="project" value="UniProtKB-SubCell"/>
</dbReference>
<name>A0A6S7EF22_9BURK</name>
<organism evidence="8 9">
    <name type="scientific">Achromobacter pulmonis</name>
    <dbReference type="NCBI Taxonomy" id="1389932"/>
    <lineage>
        <taxon>Bacteria</taxon>
        <taxon>Pseudomonadati</taxon>
        <taxon>Pseudomonadota</taxon>
        <taxon>Betaproteobacteria</taxon>
        <taxon>Burkholderiales</taxon>
        <taxon>Alcaligenaceae</taxon>
        <taxon>Achromobacter</taxon>
    </lineage>
</organism>
<dbReference type="AlphaFoldDB" id="A0A6S7EF22"/>
<keyword evidence="9" id="KW-1185">Reference proteome</keyword>
<dbReference type="EMBL" id="CADIKZ010000015">
    <property type="protein sequence ID" value="CAB3907455.1"/>
    <property type="molecule type" value="Genomic_DNA"/>
</dbReference>
<accession>A0A6S7EF22</accession>
<dbReference type="RefSeq" id="WP_175141717.1">
    <property type="nucleotide sequence ID" value="NZ_CADIKZ010000015.1"/>
</dbReference>
<proteinExistence type="predicted"/>
<evidence type="ECO:0000259" key="7">
    <source>
        <dbReference type="Pfam" id="PF00482"/>
    </source>
</evidence>
<feature type="transmembrane region" description="Helical" evidence="6">
    <location>
        <begin position="83"/>
        <end position="105"/>
    </location>
</feature>